<keyword evidence="2" id="KW-1185">Reference proteome</keyword>
<name>A0A7W9HLZ4_9PSEU</name>
<sequence length="46" mass="5181">MDDVDKLAELAEKMKAIEQGLGKRATREETLEAFIQALTKEAEDDE</sequence>
<gene>
    <name evidence="1" type="ORF">F4560_004443</name>
</gene>
<proteinExistence type="predicted"/>
<reference evidence="1 2" key="1">
    <citation type="submission" date="2020-08" db="EMBL/GenBank/DDBJ databases">
        <title>Sequencing the genomes of 1000 actinobacteria strains.</title>
        <authorList>
            <person name="Klenk H.-P."/>
        </authorList>
    </citation>
    <scope>NUCLEOTIDE SEQUENCE [LARGE SCALE GENOMIC DNA]</scope>
    <source>
        <strain evidence="1 2">DSM 45486</strain>
    </source>
</reference>
<dbReference type="Proteomes" id="UP000552097">
    <property type="component" value="Unassembled WGS sequence"/>
</dbReference>
<dbReference type="EMBL" id="JACHMO010000001">
    <property type="protein sequence ID" value="MBB5804675.1"/>
    <property type="molecule type" value="Genomic_DNA"/>
</dbReference>
<evidence type="ECO:0000313" key="1">
    <source>
        <dbReference type="EMBL" id="MBB5804675.1"/>
    </source>
</evidence>
<dbReference type="RefSeq" id="WP_184922684.1">
    <property type="nucleotide sequence ID" value="NZ_JACHMO010000001.1"/>
</dbReference>
<organism evidence="1 2">
    <name type="scientific">Saccharothrix ecbatanensis</name>
    <dbReference type="NCBI Taxonomy" id="1105145"/>
    <lineage>
        <taxon>Bacteria</taxon>
        <taxon>Bacillati</taxon>
        <taxon>Actinomycetota</taxon>
        <taxon>Actinomycetes</taxon>
        <taxon>Pseudonocardiales</taxon>
        <taxon>Pseudonocardiaceae</taxon>
        <taxon>Saccharothrix</taxon>
    </lineage>
</organism>
<evidence type="ECO:0000313" key="2">
    <source>
        <dbReference type="Proteomes" id="UP000552097"/>
    </source>
</evidence>
<accession>A0A7W9HLZ4</accession>
<protein>
    <submittedName>
        <fullName evidence="1">Uncharacterized protein</fullName>
    </submittedName>
</protein>
<dbReference type="AlphaFoldDB" id="A0A7W9HLZ4"/>
<comment type="caution">
    <text evidence="1">The sequence shown here is derived from an EMBL/GenBank/DDBJ whole genome shotgun (WGS) entry which is preliminary data.</text>
</comment>